<evidence type="ECO:0000313" key="3">
    <source>
        <dbReference type="EMBL" id="NFR62108.1"/>
    </source>
</evidence>
<sequence length="118" mass="13374">MDKLICSAENCINNLQGRCTAHSIEVENNNSHSQCKTFAAKGAIETMSRFHNTNLIEGFNDMFTEESNDMVPEVNCEVYSCVHNNDRRCNADAIEINGDEIRTRNSSETICSTYEREK</sequence>
<evidence type="ECO:0000313" key="5">
    <source>
        <dbReference type="Proteomes" id="UP000033052"/>
    </source>
</evidence>
<name>A0A7X5PA82_CLOSG</name>
<keyword evidence="6" id="KW-1185">Reference proteome</keyword>
<dbReference type="RefSeq" id="WP_003494757.1">
    <property type="nucleotide sequence ID" value="NZ_CBCRVC010000007.1"/>
</dbReference>
<dbReference type="Proteomes" id="UP000486601">
    <property type="component" value="Unassembled WGS sequence"/>
</dbReference>
<organism evidence="3 7">
    <name type="scientific">Clostridium sporogenes</name>
    <dbReference type="NCBI Taxonomy" id="1509"/>
    <lineage>
        <taxon>Bacteria</taxon>
        <taxon>Bacillati</taxon>
        <taxon>Bacillota</taxon>
        <taxon>Clostridia</taxon>
        <taxon>Eubacteriales</taxon>
        <taxon>Clostridiaceae</taxon>
        <taxon>Clostridium</taxon>
    </lineage>
</organism>
<dbReference type="AlphaFoldDB" id="A0A7X5PA82"/>
<dbReference type="InterPro" id="IPR011437">
    <property type="entry name" value="DUF1540"/>
</dbReference>
<reference evidence="4 6" key="3">
    <citation type="submission" date="2017-09" db="EMBL/GenBank/DDBJ databases">
        <title>FDA dAtabase for Regulatory Grade micrObial Sequences (FDA-ARGOS): Supporting development and validation of Infectious Disease Dx tests.</title>
        <authorList>
            <person name="Kerrigan L."/>
            <person name="Long C."/>
            <person name="Tallon L.J."/>
            <person name="Sadzewicz L."/>
            <person name="Ott S."/>
            <person name="Zhao X."/>
            <person name="Nagaraj S."/>
            <person name="Vavikolanu K."/>
            <person name="Aluvathingal J."/>
            <person name="Nadendla S."/>
            <person name="Sichtig H."/>
        </authorList>
    </citation>
    <scope>NUCLEOTIDE SEQUENCE [LARGE SCALE GENOMIC DNA]</scope>
    <source>
        <strain evidence="4 6">FDAARGOS_423</strain>
    </source>
</reference>
<dbReference type="Proteomes" id="UP000033052">
    <property type="component" value="Chromosome"/>
</dbReference>
<dbReference type="EMBL" id="CP009225">
    <property type="protein sequence ID" value="AKC64216.1"/>
    <property type="molecule type" value="Genomic_DNA"/>
</dbReference>
<dbReference type="Pfam" id="PF07561">
    <property type="entry name" value="DUF1540"/>
    <property type="match status" value="2"/>
</dbReference>
<dbReference type="GeneID" id="92940134"/>
<evidence type="ECO:0000313" key="6">
    <source>
        <dbReference type="Proteomes" id="UP000223854"/>
    </source>
</evidence>
<protein>
    <submittedName>
        <fullName evidence="3">DUF1540 domain-containing protein</fullName>
    </submittedName>
</protein>
<dbReference type="KEGG" id="cld:CLSPO_c35260"/>
<evidence type="ECO:0000313" key="4">
    <source>
        <dbReference type="EMBL" id="PHH02180.1"/>
    </source>
</evidence>
<dbReference type="EMBL" id="PDLH01000005">
    <property type="protein sequence ID" value="PHH02180.1"/>
    <property type="molecule type" value="Genomic_DNA"/>
</dbReference>
<dbReference type="Proteomes" id="UP000223854">
    <property type="component" value="Unassembled WGS sequence"/>
</dbReference>
<proteinExistence type="predicted"/>
<evidence type="ECO:0000313" key="7">
    <source>
        <dbReference type="Proteomes" id="UP000486601"/>
    </source>
</evidence>
<feature type="domain" description="DUF1540" evidence="1">
    <location>
        <begin position="74"/>
        <end position="114"/>
    </location>
</feature>
<evidence type="ECO:0000313" key="2">
    <source>
        <dbReference type="EMBL" id="AKC64216.1"/>
    </source>
</evidence>
<evidence type="ECO:0000259" key="1">
    <source>
        <dbReference type="Pfam" id="PF07561"/>
    </source>
</evidence>
<reference evidence="3 7" key="4">
    <citation type="submission" date="2019-04" db="EMBL/GenBank/DDBJ databases">
        <title>Genome sequencing of Clostridium botulinum Groups I-IV and Clostridium butyricum.</title>
        <authorList>
            <person name="Brunt J."/>
            <person name="Van Vliet A.H.M."/>
            <person name="Stringer S.C."/>
            <person name="Carter A.T."/>
            <person name="Peck M.W."/>
        </authorList>
    </citation>
    <scope>NUCLEOTIDE SEQUENCE [LARGE SCALE GENOMIC DNA]</scope>
    <source>
        <strain evidence="3 7">IFR 18/108</strain>
    </source>
</reference>
<gene>
    <name evidence="2" type="ORF">CLSPO_c35260</name>
    <name evidence="4" type="ORF">CRX47_01190</name>
    <name evidence="3" type="ORF">FDF70_11570</name>
</gene>
<dbReference type="EMBL" id="SXCS01000006">
    <property type="protein sequence ID" value="NFR62108.1"/>
    <property type="molecule type" value="Genomic_DNA"/>
</dbReference>
<feature type="domain" description="DUF1540" evidence="1">
    <location>
        <begin position="6"/>
        <end position="38"/>
    </location>
</feature>
<reference evidence="2 5" key="2">
    <citation type="journal article" date="2015" name="PLoS ONE">
        <title>A universal mariner transposon system for forward genetic studies in the genus clostridium.</title>
        <authorList>
            <person name="Zhang Y."/>
            <person name="Grosse-Honebrink A."/>
            <person name="Minton N.P."/>
        </authorList>
    </citation>
    <scope>NUCLEOTIDE SEQUENCE [LARGE SCALE GENOMIC DNA]</scope>
    <source>
        <strain evidence="2 5">NCIMB 10696</strain>
    </source>
</reference>
<reference evidence="2" key="1">
    <citation type="submission" date="2014-08" db="EMBL/GenBank/DDBJ databases">
        <authorList>
            <person name="Kubiak A."/>
            <person name="Poehlein A."/>
            <person name="Daniel R."/>
            <person name="Minton N.P."/>
        </authorList>
    </citation>
    <scope>NUCLEOTIDE SEQUENCE</scope>
    <source>
        <strain evidence="2">NCIMB 10696</strain>
    </source>
</reference>
<accession>A0A7X5PA82</accession>